<feature type="domain" description="Reverse transcriptase" evidence="3">
    <location>
        <begin position="303"/>
        <end position="402"/>
    </location>
</feature>
<dbReference type="PANTHER" id="PTHR15503">
    <property type="entry name" value="LDOC1 RELATED"/>
    <property type="match status" value="1"/>
</dbReference>
<proteinExistence type="inferred from homology"/>
<sequence>MSVFISFGRLFSCYSQSRSRSGTHAGGQNMTYQGREGLPEKQWTVSLLWSGRPFCYQLPGKSPSLSIDQRLLTGGVSLEKSSSATLPVRLQWANKFHNCQSLLDSGAEGNFINPSFAFQLDIPVVKLPHPISVQVLGGQIIPSVTISTGVIKLITSANHTEEISLLLIDSPLVPVVLGHPWVSRHNPHINWEQNTVCSWSDFCHASCLLSACSSVSCSVLQEKPLDLLNVIQEYLYLKEVFSKSRAVSLHPHRSYDCVIDLLPGTSPPKGRLWTMDKYISDSLATKVIRPFSSPAGPGFFFVGKKDGSLQPCIDCRGLNNITAKKTYPLMLMSSVFEWLQEASFFTKLDLCNTYHLVRIREGDEWKTAWGPFEYLVMPFGLSNVPTVFQALINDVLRYLVDQFIYSMFTWMTC</sequence>
<evidence type="ECO:0000259" key="3">
    <source>
        <dbReference type="Pfam" id="PF00078"/>
    </source>
</evidence>
<evidence type="ECO:0000256" key="1">
    <source>
        <dbReference type="ARBA" id="ARBA00010879"/>
    </source>
</evidence>
<dbReference type="SUPFAM" id="SSF50630">
    <property type="entry name" value="Acid proteases"/>
    <property type="match status" value="1"/>
</dbReference>
<dbReference type="Pfam" id="PF08284">
    <property type="entry name" value="RVP_2"/>
    <property type="match status" value="1"/>
</dbReference>
<dbReference type="AlphaFoldDB" id="A0A8C1BL66"/>
<dbReference type="InterPro" id="IPR032567">
    <property type="entry name" value="RTL1-rel"/>
</dbReference>
<dbReference type="Gene3D" id="3.10.10.10">
    <property type="entry name" value="HIV Type 1 Reverse Transcriptase, subunit A, domain 1"/>
    <property type="match status" value="1"/>
</dbReference>
<dbReference type="InterPro" id="IPR043128">
    <property type="entry name" value="Rev_trsase/Diguanyl_cyclase"/>
</dbReference>
<dbReference type="Proteomes" id="UP000694427">
    <property type="component" value="Unplaced"/>
</dbReference>
<keyword evidence="5" id="KW-1185">Reference proteome</keyword>
<name>A0A8C1BL66_CYPCA</name>
<comment type="similarity">
    <text evidence="1">Belongs to the beta type-B retroviral polymerase family. HERV class-II K(HML-2) pol subfamily.</text>
</comment>
<dbReference type="CDD" id="cd01647">
    <property type="entry name" value="RT_LTR"/>
    <property type="match status" value="1"/>
</dbReference>
<dbReference type="Gene3D" id="3.30.70.270">
    <property type="match status" value="1"/>
</dbReference>
<dbReference type="PANTHER" id="PTHR15503:SF36">
    <property type="entry name" value="RETROTRANSPOSON GAG-LIKE PROTEIN 5"/>
    <property type="match status" value="1"/>
</dbReference>
<dbReference type="InterPro" id="IPR021109">
    <property type="entry name" value="Peptidase_aspartic_dom_sf"/>
</dbReference>
<dbReference type="Gene3D" id="2.40.70.10">
    <property type="entry name" value="Acid Proteases"/>
    <property type="match status" value="1"/>
</dbReference>
<dbReference type="Ensembl" id="ENSCCRT00010111618.1">
    <property type="protein sequence ID" value="ENSCCRP00010100576.1"/>
    <property type="gene ID" value="ENSCCRG00010044161.1"/>
</dbReference>
<evidence type="ECO:0000313" key="4">
    <source>
        <dbReference type="Ensembl" id="ENSCCRP00010100576.1"/>
    </source>
</evidence>
<dbReference type="InterPro" id="IPR000477">
    <property type="entry name" value="RT_dom"/>
</dbReference>
<dbReference type="EC" id="3.1.26.4" evidence="2"/>
<reference evidence="4" key="1">
    <citation type="submission" date="2025-08" db="UniProtKB">
        <authorList>
            <consortium name="Ensembl"/>
        </authorList>
    </citation>
    <scope>IDENTIFICATION</scope>
</reference>
<evidence type="ECO:0000256" key="2">
    <source>
        <dbReference type="ARBA" id="ARBA00012180"/>
    </source>
</evidence>
<dbReference type="InterPro" id="IPR043502">
    <property type="entry name" value="DNA/RNA_pol_sf"/>
</dbReference>
<dbReference type="SUPFAM" id="SSF56672">
    <property type="entry name" value="DNA/RNA polymerases"/>
    <property type="match status" value="1"/>
</dbReference>
<reference evidence="4" key="2">
    <citation type="submission" date="2025-09" db="UniProtKB">
        <authorList>
            <consortium name="Ensembl"/>
        </authorList>
    </citation>
    <scope>IDENTIFICATION</scope>
</reference>
<dbReference type="CDD" id="cd00303">
    <property type="entry name" value="retropepsin_like"/>
    <property type="match status" value="1"/>
</dbReference>
<dbReference type="GO" id="GO:0004523">
    <property type="term" value="F:RNA-DNA hybrid ribonuclease activity"/>
    <property type="evidence" value="ECO:0007669"/>
    <property type="project" value="UniProtKB-EC"/>
</dbReference>
<organism evidence="4 5">
    <name type="scientific">Cyprinus carpio</name>
    <name type="common">Common carp</name>
    <dbReference type="NCBI Taxonomy" id="7962"/>
    <lineage>
        <taxon>Eukaryota</taxon>
        <taxon>Metazoa</taxon>
        <taxon>Chordata</taxon>
        <taxon>Craniata</taxon>
        <taxon>Vertebrata</taxon>
        <taxon>Euteleostomi</taxon>
        <taxon>Actinopterygii</taxon>
        <taxon>Neopterygii</taxon>
        <taxon>Teleostei</taxon>
        <taxon>Ostariophysi</taxon>
        <taxon>Cypriniformes</taxon>
        <taxon>Cyprinidae</taxon>
        <taxon>Cyprininae</taxon>
        <taxon>Cyprinus</taxon>
    </lineage>
</organism>
<evidence type="ECO:0000313" key="5">
    <source>
        <dbReference type="Proteomes" id="UP000694427"/>
    </source>
</evidence>
<dbReference type="Pfam" id="PF00078">
    <property type="entry name" value="RVT_1"/>
    <property type="match status" value="1"/>
</dbReference>
<protein>
    <recommendedName>
        <fullName evidence="2">ribonuclease H</fullName>
        <ecNumber evidence="2">3.1.26.4</ecNumber>
    </recommendedName>
</protein>
<accession>A0A8C1BL66</accession>